<name>A0A4C1ZKI3_EUMVA</name>
<evidence type="ECO:0000313" key="2">
    <source>
        <dbReference type="Proteomes" id="UP000299102"/>
    </source>
</evidence>
<evidence type="ECO:0000313" key="1">
    <source>
        <dbReference type="EMBL" id="GBP89016.1"/>
    </source>
</evidence>
<accession>A0A4C1ZKI3</accession>
<comment type="caution">
    <text evidence="1">The sequence shown here is derived from an EMBL/GenBank/DDBJ whole genome shotgun (WGS) entry which is preliminary data.</text>
</comment>
<dbReference type="Proteomes" id="UP000299102">
    <property type="component" value="Unassembled WGS sequence"/>
</dbReference>
<keyword evidence="2" id="KW-1185">Reference proteome</keyword>
<protein>
    <submittedName>
        <fullName evidence="1">Uncharacterized protein</fullName>
    </submittedName>
</protein>
<reference evidence="1 2" key="1">
    <citation type="journal article" date="2019" name="Commun. Biol.">
        <title>The bagworm genome reveals a unique fibroin gene that provides high tensile strength.</title>
        <authorList>
            <person name="Kono N."/>
            <person name="Nakamura H."/>
            <person name="Ohtoshi R."/>
            <person name="Tomita M."/>
            <person name="Numata K."/>
            <person name="Arakawa K."/>
        </authorList>
    </citation>
    <scope>NUCLEOTIDE SEQUENCE [LARGE SCALE GENOMIC DNA]</scope>
</reference>
<organism evidence="1 2">
    <name type="scientific">Eumeta variegata</name>
    <name type="common">Bagworm moth</name>
    <name type="synonym">Eumeta japonica</name>
    <dbReference type="NCBI Taxonomy" id="151549"/>
    <lineage>
        <taxon>Eukaryota</taxon>
        <taxon>Metazoa</taxon>
        <taxon>Ecdysozoa</taxon>
        <taxon>Arthropoda</taxon>
        <taxon>Hexapoda</taxon>
        <taxon>Insecta</taxon>
        <taxon>Pterygota</taxon>
        <taxon>Neoptera</taxon>
        <taxon>Endopterygota</taxon>
        <taxon>Lepidoptera</taxon>
        <taxon>Glossata</taxon>
        <taxon>Ditrysia</taxon>
        <taxon>Tineoidea</taxon>
        <taxon>Psychidae</taxon>
        <taxon>Oiketicinae</taxon>
        <taxon>Eumeta</taxon>
    </lineage>
</organism>
<sequence>MEIAEFAPPHPEDERQLTLGVILFLCRCVRKKRTTETSHPLVHRNRDTAVSDFSAGGVRDRSRICSACVGIKSIPSFFMSFDGAIIDAYPDTVSDEVPISLCYPWLRREAAESRSVKLRVRSMRARRRTLRSLSCASTSLRAKDQRALRIL</sequence>
<gene>
    <name evidence="1" type="ORF">EVAR_36610_1</name>
</gene>
<dbReference type="AlphaFoldDB" id="A0A4C1ZKI3"/>
<dbReference type="EMBL" id="BGZK01001971">
    <property type="protein sequence ID" value="GBP89016.1"/>
    <property type="molecule type" value="Genomic_DNA"/>
</dbReference>
<proteinExistence type="predicted"/>